<dbReference type="OrthoDB" id="3267942at2"/>
<evidence type="ECO:0000313" key="3">
    <source>
        <dbReference type="Proteomes" id="UP000000376"/>
    </source>
</evidence>
<proteinExistence type="predicted"/>
<keyword evidence="3" id="KW-1185">Reference proteome</keyword>
<dbReference type="AlphaFoldDB" id="D7BKX0"/>
<accession>D7BKX0</accession>
<evidence type="ECO:0000313" key="2">
    <source>
        <dbReference type="EMBL" id="ADH93300.1"/>
    </source>
</evidence>
<dbReference type="HOGENOM" id="CLU_2713590_0_0_11"/>
<evidence type="ECO:0000256" key="1">
    <source>
        <dbReference type="SAM" id="MobiDB-lite"/>
    </source>
</evidence>
<gene>
    <name evidence="2" type="ordered locus">Arch_1613</name>
</gene>
<dbReference type="eggNOG" id="ENOG5031HTN">
    <property type="taxonomic scope" value="Bacteria"/>
</dbReference>
<dbReference type="STRING" id="644284.Arch_1613"/>
<dbReference type="EMBL" id="CP002045">
    <property type="protein sequence ID" value="ADH93300.1"/>
    <property type="molecule type" value="Genomic_DNA"/>
</dbReference>
<dbReference type="KEGG" id="ahe:Arch_1613"/>
<sequence length="72" mass="8025">MTEKRGRRVVRLSRLDAGRLERGDIATPEEALHNTDAGPVLSKPTGFHTPAQAYDPHEKELIENVPPHFGKL</sequence>
<dbReference type="Proteomes" id="UP000000376">
    <property type="component" value="Chromosome"/>
</dbReference>
<dbReference type="RefSeq" id="WP_013170788.1">
    <property type="nucleotide sequence ID" value="NC_014218.1"/>
</dbReference>
<feature type="region of interest" description="Disordered" evidence="1">
    <location>
        <begin position="21"/>
        <end position="52"/>
    </location>
</feature>
<organism evidence="2 3">
    <name type="scientific">Arcanobacterium haemolyticum (strain ATCC 9345 / DSM 20595 / CCM 5947 / CCUG 17215 / LMG 16163 / NBRC 15585 / NCTC 8452 / 11018)</name>
    <dbReference type="NCBI Taxonomy" id="644284"/>
    <lineage>
        <taxon>Bacteria</taxon>
        <taxon>Bacillati</taxon>
        <taxon>Actinomycetota</taxon>
        <taxon>Actinomycetes</taxon>
        <taxon>Actinomycetales</taxon>
        <taxon>Actinomycetaceae</taxon>
        <taxon>Arcanobacterium</taxon>
    </lineage>
</organism>
<name>D7BKX0_ARCHD</name>
<reference evidence="2 3" key="1">
    <citation type="journal article" date="2010" name="Stand. Genomic Sci.">
        <title>Complete genome sequence of Arcanobacterium haemolyticum type strain (11018).</title>
        <authorList>
            <person name="Yasawong M."/>
            <person name="Teshima H."/>
            <person name="Lapidus A."/>
            <person name="Nolan M."/>
            <person name="Lucas S."/>
            <person name="Glavina Del Rio T."/>
            <person name="Tice H."/>
            <person name="Cheng J."/>
            <person name="Bruce D."/>
            <person name="Detter C."/>
            <person name="Tapia R."/>
            <person name="Han C."/>
            <person name="Goodwin L."/>
            <person name="Pitluck S."/>
            <person name="Liolios K."/>
            <person name="Ivanova N."/>
            <person name="Mavromatis K."/>
            <person name="Mikhailova N."/>
            <person name="Pati A."/>
            <person name="Chen A."/>
            <person name="Palaniappan K."/>
            <person name="Land M."/>
            <person name="Hauser L."/>
            <person name="Chang Y."/>
            <person name="Jeffries C."/>
            <person name="Rohde M."/>
            <person name="Sikorski J."/>
            <person name="Pukall R."/>
            <person name="Goker M."/>
            <person name="Woyke T."/>
            <person name="Bristow J."/>
            <person name="Eisen J."/>
            <person name="Markowitz V."/>
            <person name="Hugenholtz P."/>
            <person name="Kyrpides N."/>
            <person name="Klenk H."/>
        </authorList>
    </citation>
    <scope>NUCLEOTIDE SEQUENCE [LARGE SCALE GENOMIC DNA]</scope>
    <source>
        <strain evidence="3">ATCC 9345 / DSM 20595 / CCUG 17215 / LMG 16163 / NBRC 15585 / NCTC 8452 / 11018</strain>
    </source>
</reference>
<protein>
    <submittedName>
        <fullName evidence="2">Uncharacterized protein</fullName>
    </submittedName>
</protein>